<keyword evidence="2" id="KW-0812">Transmembrane</keyword>
<dbReference type="RefSeq" id="WP_010620167.1">
    <property type="nucleotide sequence ID" value="NZ_CP042371.1"/>
</dbReference>
<keyword evidence="2" id="KW-1133">Transmembrane helix</keyword>
<accession>A0A4R5NG90</accession>
<dbReference type="STRING" id="1122149.FD44_GL001861"/>
<keyword evidence="2" id="KW-0472">Membrane</keyword>
<comment type="caution">
    <text evidence="3">The sequence shown here is derived from an EMBL/GenBank/DDBJ whole genome shotgun (WGS) entry which is preliminary data.</text>
</comment>
<sequence length="246" mass="27377">MIIASVVLFAILLFLSMTMIDRGNLRIILALIFGALTVVSMMFMTFNDANHYGMHKVTKTETSDLISVSPSKQMKMLLYQNVGTSGKEKVYVYKTHQSQKKASTTNPDPKKASNRVKTVSGTPTLVTKTTRWEFNSKASKVWFNASGYGHKLVKRENTFNINKDWMVLSSTQAKKLQKLVKANQAKMKTEAKAYVTAQVKKSVTAAMTKDPTMSSTEQAKITKQATAKATADYQKQAMAKIIAQVK</sequence>
<dbReference type="Pfam" id="PF16069">
    <property type="entry name" value="DUF4811"/>
    <property type="match status" value="1"/>
</dbReference>
<dbReference type="AlphaFoldDB" id="A0A4R5NG90"/>
<feature type="transmembrane region" description="Helical" evidence="2">
    <location>
        <begin position="28"/>
        <end position="46"/>
    </location>
</feature>
<evidence type="ECO:0000256" key="2">
    <source>
        <dbReference type="SAM" id="Phobius"/>
    </source>
</evidence>
<gene>
    <name evidence="3" type="ORF">C5L31_001092</name>
</gene>
<evidence type="ECO:0008006" key="5">
    <source>
        <dbReference type="Google" id="ProtNLM"/>
    </source>
</evidence>
<dbReference type="OrthoDB" id="2249491at2"/>
<dbReference type="Proteomes" id="UP000294854">
    <property type="component" value="Unassembled WGS sequence"/>
</dbReference>
<protein>
    <recommendedName>
        <fullName evidence="5">DUF4811 domain-containing protein</fullName>
    </recommendedName>
</protein>
<feature type="region of interest" description="Disordered" evidence="1">
    <location>
        <begin position="96"/>
        <end position="116"/>
    </location>
</feature>
<reference evidence="3 4" key="1">
    <citation type="journal article" date="2019" name="Appl. Microbiol. Biotechnol.">
        <title>Uncovering carbohydrate metabolism through a genotype-phenotype association study of 56 lactic acid bacteria genomes.</title>
        <authorList>
            <person name="Buron-Moles G."/>
            <person name="Chailyan A."/>
            <person name="Dolejs I."/>
            <person name="Forster J."/>
            <person name="Miks M.H."/>
        </authorList>
    </citation>
    <scope>NUCLEOTIDE SEQUENCE [LARGE SCALE GENOMIC DNA]</scope>
    <source>
        <strain evidence="3 4">ATCC 49373</strain>
    </source>
</reference>
<evidence type="ECO:0000256" key="1">
    <source>
        <dbReference type="SAM" id="MobiDB-lite"/>
    </source>
</evidence>
<proteinExistence type="predicted"/>
<evidence type="ECO:0000313" key="3">
    <source>
        <dbReference type="EMBL" id="TDG72633.1"/>
    </source>
</evidence>
<dbReference type="EMBL" id="PUFO01000096">
    <property type="protein sequence ID" value="TDG72633.1"/>
    <property type="molecule type" value="Genomic_DNA"/>
</dbReference>
<organism evidence="3 4">
    <name type="scientific">Secundilactobacillus malefermentans</name>
    <dbReference type="NCBI Taxonomy" id="176292"/>
    <lineage>
        <taxon>Bacteria</taxon>
        <taxon>Bacillati</taxon>
        <taxon>Bacillota</taxon>
        <taxon>Bacilli</taxon>
        <taxon>Lactobacillales</taxon>
        <taxon>Lactobacillaceae</taxon>
        <taxon>Secundilactobacillus</taxon>
    </lineage>
</organism>
<evidence type="ECO:0000313" key="4">
    <source>
        <dbReference type="Proteomes" id="UP000294854"/>
    </source>
</evidence>
<name>A0A4R5NG90_9LACO</name>
<keyword evidence="4" id="KW-1185">Reference proteome</keyword>
<dbReference type="InterPro" id="IPR032083">
    <property type="entry name" value="DUF4811"/>
</dbReference>